<evidence type="ECO:0000259" key="2">
    <source>
        <dbReference type="Pfam" id="PF16537"/>
    </source>
</evidence>
<dbReference type="Pfam" id="PF16537">
    <property type="entry name" value="T2SSB"/>
    <property type="match status" value="1"/>
</dbReference>
<evidence type="ECO:0000313" key="3">
    <source>
        <dbReference type="EMBL" id="ANG63764.1"/>
    </source>
</evidence>
<proteinExistence type="predicted"/>
<organism evidence="3 4">
    <name type="scientific">Marinobacterium aestuarii</name>
    <dbReference type="NCBI Taxonomy" id="1821621"/>
    <lineage>
        <taxon>Bacteria</taxon>
        <taxon>Pseudomonadati</taxon>
        <taxon>Pseudomonadota</taxon>
        <taxon>Gammaproteobacteria</taxon>
        <taxon>Oceanospirillales</taxon>
        <taxon>Oceanospirillaceae</taxon>
        <taxon>Marinobacterium</taxon>
    </lineage>
</organism>
<dbReference type="KEGG" id="mars:A8C75_15635"/>
<dbReference type="GO" id="GO:0015627">
    <property type="term" value="C:type II protein secretion system complex"/>
    <property type="evidence" value="ECO:0007669"/>
    <property type="project" value="InterPro"/>
</dbReference>
<dbReference type="EMBL" id="CP015839">
    <property type="protein sequence ID" value="ANG63764.1"/>
    <property type="molecule type" value="Genomic_DNA"/>
</dbReference>
<dbReference type="Proteomes" id="UP000078070">
    <property type="component" value="Chromosome"/>
</dbReference>
<keyword evidence="4" id="KW-1185">Reference proteome</keyword>
<feature type="compositionally biased region" description="Low complexity" evidence="1">
    <location>
        <begin position="71"/>
        <end position="94"/>
    </location>
</feature>
<feature type="region of interest" description="Disordered" evidence="1">
    <location>
        <begin position="121"/>
        <end position="167"/>
    </location>
</feature>
<evidence type="ECO:0000256" key="1">
    <source>
        <dbReference type="SAM" id="MobiDB-lite"/>
    </source>
</evidence>
<accession>A0A1A9F098</accession>
<dbReference type="InterPro" id="IPR032389">
    <property type="entry name" value="GspB_C"/>
</dbReference>
<dbReference type="RefSeq" id="WP_067384431.1">
    <property type="nucleotide sequence ID" value="NZ_CP015839.1"/>
</dbReference>
<reference evidence="3 4" key="2">
    <citation type="journal article" date="2018" name="Int. J. Syst. Evol. Microbiol.">
        <title>Marinobacterium aestuarii sp. nov., a benzene-degrading marine bacterium isolated from estuary sediment.</title>
        <authorList>
            <person name="Bae S.S."/>
            <person name="Jung J."/>
            <person name="Chung D."/>
            <person name="Baek K."/>
        </authorList>
    </citation>
    <scope>NUCLEOTIDE SEQUENCE [LARGE SCALE GENOMIC DNA]</scope>
    <source>
        <strain evidence="3 4">ST58-10</strain>
    </source>
</reference>
<sequence>MSYILDALKQSEGQRKQDAPPQAQPAPAFTARRNPPQRSGRLPLAMLLVAGVAVLGWWTLDRTDSSAVSAVATTSAPAETPGTTPGTGSTQAAPEARTGVAEMIVAAIGNDNLKGVRIQLQEPAPVVSPRPRADAARPDAARGSADTSRAAQSQPGASASMQNDVDPFAGVPYRRQLPVDVQRSLPELAFSVHIYSKDPASRRVKVGERMMREGQNITAEVRLEEIIPKGVILRYEDYRFRMSAL</sequence>
<feature type="domain" description="Type II secretion system protein GspB C-terminal" evidence="2">
    <location>
        <begin position="185"/>
        <end position="244"/>
    </location>
</feature>
<dbReference type="OrthoDB" id="5432325at2"/>
<feature type="compositionally biased region" description="Basic and acidic residues" evidence="1">
    <location>
        <begin position="131"/>
        <end position="140"/>
    </location>
</feature>
<feature type="compositionally biased region" description="Low complexity" evidence="1">
    <location>
        <begin position="19"/>
        <end position="28"/>
    </location>
</feature>
<feature type="region of interest" description="Disordered" evidence="1">
    <location>
        <begin position="71"/>
        <end position="95"/>
    </location>
</feature>
<dbReference type="AlphaFoldDB" id="A0A1A9F098"/>
<name>A0A1A9F098_9GAMM</name>
<feature type="region of interest" description="Disordered" evidence="1">
    <location>
        <begin position="1"/>
        <end position="37"/>
    </location>
</feature>
<reference evidence="4" key="1">
    <citation type="submission" date="2016-05" db="EMBL/GenBank/DDBJ databases">
        <authorList>
            <person name="Baek K."/>
            <person name="Yang S.-J."/>
        </authorList>
    </citation>
    <scope>NUCLEOTIDE SEQUENCE [LARGE SCALE GENOMIC DNA]</scope>
    <source>
        <strain evidence="4">ST58-10</strain>
    </source>
</reference>
<protein>
    <recommendedName>
        <fullName evidence="2">Type II secretion system protein GspB C-terminal domain-containing protein</fullName>
    </recommendedName>
</protein>
<feature type="compositionally biased region" description="Polar residues" evidence="1">
    <location>
        <begin position="146"/>
        <end position="163"/>
    </location>
</feature>
<gene>
    <name evidence="3" type="ORF">A8C75_15635</name>
</gene>
<evidence type="ECO:0000313" key="4">
    <source>
        <dbReference type="Proteomes" id="UP000078070"/>
    </source>
</evidence>
<dbReference type="STRING" id="1821621.A8C75_15635"/>